<organism evidence="1 2">
    <name type="scientific">Stenotrophomonas indicatrix</name>
    <dbReference type="NCBI Taxonomy" id="2045451"/>
    <lineage>
        <taxon>Bacteria</taxon>
        <taxon>Pseudomonadati</taxon>
        <taxon>Pseudomonadota</taxon>
        <taxon>Gammaproteobacteria</taxon>
        <taxon>Lysobacterales</taxon>
        <taxon>Lysobacteraceae</taxon>
        <taxon>Stenotrophomonas</taxon>
    </lineage>
</organism>
<proteinExistence type="predicted"/>
<evidence type="ECO:0000313" key="2">
    <source>
        <dbReference type="Proteomes" id="UP000191133"/>
    </source>
</evidence>
<evidence type="ECO:0000313" key="1">
    <source>
        <dbReference type="EMBL" id="SLM24086.1"/>
    </source>
</evidence>
<reference evidence="2" key="1">
    <citation type="submission" date="2016-10" db="EMBL/GenBank/DDBJ databases">
        <authorList>
            <person name="Varghese N."/>
        </authorList>
    </citation>
    <scope>NUCLEOTIDE SEQUENCE [LARGE SCALE GENOMIC DNA]</scope>
    <source>
        <strain evidence="2">92MFCol6.1</strain>
    </source>
</reference>
<dbReference type="AlphaFoldDB" id="A0A1W1GXK4"/>
<accession>A0A1W1GXK4</accession>
<gene>
    <name evidence="1" type="ORF">SAMN04488690_1805</name>
</gene>
<protein>
    <submittedName>
        <fullName evidence="1">Uncharacterized protein</fullName>
    </submittedName>
</protein>
<sequence>MSIRLATAVNNTNRNNLRANNRARPMRDCALGR</sequence>
<dbReference type="EMBL" id="FWEU01000002">
    <property type="protein sequence ID" value="SLM24086.1"/>
    <property type="molecule type" value="Genomic_DNA"/>
</dbReference>
<name>A0A1W1GXK4_9GAMM</name>
<dbReference type="Proteomes" id="UP000191133">
    <property type="component" value="Unassembled WGS sequence"/>
</dbReference>